<gene>
    <name evidence="12" type="ORF">ETB97_005216</name>
</gene>
<evidence type="ECO:0000256" key="8">
    <source>
        <dbReference type="PIRNR" id="PIRNR026534"/>
    </source>
</evidence>
<comment type="similarity">
    <text evidence="3 8">Belongs to the glycosyl hydrolase 43 family.</text>
</comment>
<keyword evidence="5 11" id="KW-0732">Signal</keyword>
<evidence type="ECO:0000256" key="10">
    <source>
        <dbReference type="PIRSR" id="PIRSR606710-2"/>
    </source>
</evidence>
<feature type="chain" id="PRO_5034501031" description="Arabinan endo-1,5-alpha-L-arabinosidase" evidence="11">
    <location>
        <begin position="19"/>
        <end position="321"/>
    </location>
</feature>
<evidence type="ECO:0000256" key="6">
    <source>
        <dbReference type="ARBA" id="ARBA00022801"/>
    </source>
</evidence>
<dbReference type="PIRSF" id="PIRSF026534">
    <property type="entry name" value="Endo_alpha-L-arabinosidase"/>
    <property type="match status" value="1"/>
</dbReference>
<dbReference type="PANTHER" id="PTHR43301">
    <property type="entry name" value="ARABINAN ENDO-1,5-ALPHA-L-ARABINOSIDASE"/>
    <property type="match status" value="1"/>
</dbReference>
<dbReference type="InterPro" id="IPR023296">
    <property type="entry name" value="Glyco_hydro_beta-prop_sf"/>
</dbReference>
<dbReference type="InterPro" id="IPR050727">
    <property type="entry name" value="GH43_arabinanases"/>
</dbReference>
<accession>A0A8H5ZY09</accession>
<evidence type="ECO:0000256" key="4">
    <source>
        <dbReference type="ARBA" id="ARBA00012586"/>
    </source>
</evidence>
<keyword evidence="7 8" id="KW-0326">Glycosidase</keyword>
<comment type="pathway">
    <text evidence="2 8">Glycan metabolism; L-arabinan degradation.</text>
</comment>
<dbReference type="SUPFAM" id="SSF75005">
    <property type="entry name" value="Arabinanase/levansucrase/invertase"/>
    <property type="match status" value="1"/>
</dbReference>
<keyword evidence="13" id="KW-1185">Reference proteome</keyword>
<dbReference type="EMBL" id="SPNV01000235">
    <property type="protein sequence ID" value="KAF5857842.1"/>
    <property type="molecule type" value="Genomic_DNA"/>
</dbReference>
<evidence type="ECO:0000313" key="13">
    <source>
        <dbReference type="Proteomes" id="UP000541154"/>
    </source>
</evidence>
<evidence type="ECO:0000256" key="3">
    <source>
        <dbReference type="ARBA" id="ARBA00009865"/>
    </source>
</evidence>
<comment type="catalytic activity">
    <reaction evidence="1 8">
        <text>Endohydrolysis of (1-&gt;5)-alpha-arabinofuranosidic linkages in (1-&gt;5)-arabinans.</text>
        <dbReference type="EC" id="3.2.1.99"/>
    </reaction>
</comment>
<evidence type="ECO:0000256" key="7">
    <source>
        <dbReference type="ARBA" id="ARBA00023295"/>
    </source>
</evidence>
<feature type="signal peptide" evidence="11">
    <location>
        <begin position="1"/>
        <end position="18"/>
    </location>
</feature>
<dbReference type="PANTHER" id="PTHR43301:SF3">
    <property type="entry name" value="ARABINAN ENDO-1,5-ALPHA-L-ARABINOSIDASE A-RELATED"/>
    <property type="match status" value="1"/>
</dbReference>
<dbReference type="AlphaFoldDB" id="A0A8H5ZY09"/>
<name>A0A8H5ZY09_PETAA</name>
<reference evidence="12 13" key="1">
    <citation type="submission" date="2019-04" db="EMBL/GenBank/DDBJ databases">
        <title>Aspergillus burnettii sp. nov., novel species from soil in southeast Queensland.</title>
        <authorList>
            <person name="Gilchrist C.L.M."/>
            <person name="Pitt J.I."/>
            <person name="Lange L."/>
            <person name="Lacey H.J."/>
            <person name="Vuong D."/>
            <person name="Midgley D.J."/>
            <person name="Greenfield P."/>
            <person name="Bradbury M."/>
            <person name="Lacey E."/>
            <person name="Busk P.K."/>
            <person name="Pilgaard B."/>
            <person name="Chooi Y.H."/>
            <person name="Piggott A.M."/>
        </authorList>
    </citation>
    <scope>NUCLEOTIDE SEQUENCE [LARGE SCALE GENOMIC DNA]</scope>
    <source>
        <strain evidence="12 13">FRR 5400</strain>
    </source>
</reference>
<feature type="active site" description="Proton donor" evidence="9">
    <location>
        <position position="200"/>
    </location>
</feature>
<sequence length="321" mass="34905">MLLVLGMLITFLAALAHGYAPPGRCLGPCNVHDPGLVRRESDGMYFRFSTGNRISYASSPSIEGPWRIMGSMLPGGSSINLPGRNELWAPDVQYVNGKYHVYYSVSTFGSQDSTIGLATSPSMDPNTWTDHGSTGVSSQPSKPYNAIDANLFTDTDGSKFMVFGSFWQGIFMARMNAASTKVASASSNTAYDPSGTHAVEGAYMYKYGNWYYLFYSVGICCGYDKNRPARGKEYKIKVCRSSSATGHFIDANGVSCMAGGGTVVLESHDNVYGPGGQGVFMDPVLGPILYYHYVDTNIGFADYQKLFGWNRIDFSSGWPVV</sequence>
<dbReference type="Pfam" id="PF04616">
    <property type="entry name" value="Glyco_hydro_43"/>
    <property type="match status" value="1"/>
</dbReference>
<feature type="active site" description="Proton acceptor" evidence="9">
    <location>
        <position position="33"/>
    </location>
</feature>
<dbReference type="Gene3D" id="2.115.10.20">
    <property type="entry name" value="Glycosyl hydrolase domain, family 43"/>
    <property type="match status" value="1"/>
</dbReference>
<dbReference type="CDD" id="cd18831">
    <property type="entry name" value="GH43_AnAbnA-like"/>
    <property type="match status" value="1"/>
</dbReference>
<evidence type="ECO:0000256" key="2">
    <source>
        <dbReference type="ARBA" id="ARBA00004834"/>
    </source>
</evidence>
<dbReference type="Proteomes" id="UP000541154">
    <property type="component" value="Unassembled WGS sequence"/>
</dbReference>
<comment type="caution">
    <text evidence="12">The sequence shown here is derived from an EMBL/GenBank/DDBJ whole genome shotgun (WGS) entry which is preliminary data.</text>
</comment>
<dbReference type="UniPathway" id="UPA00667"/>
<evidence type="ECO:0000256" key="9">
    <source>
        <dbReference type="PIRSR" id="PIRSR606710-1"/>
    </source>
</evidence>
<dbReference type="InterPro" id="IPR006710">
    <property type="entry name" value="Glyco_hydro_43"/>
</dbReference>
<proteinExistence type="inferred from homology"/>
<organism evidence="12 13">
    <name type="scientific">Petromyces alliaceus</name>
    <name type="common">Aspergillus alliaceus</name>
    <dbReference type="NCBI Taxonomy" id="209559"/>
    <lineage>
        <taxon>Eukaryota</taxon>
        <taxon>Fungi</taxon>
        <taxon>Dikarya</taxon>
        <taxon>Ascomycota</taxon>
        <taxon>Pezizomycotina</taxon>
        <taxon>Eurotiomycetes</taxon>
        <taxon>Eurotiomycetidae</taxon>
        <taxon>Eurotiales</taxon>
        <taxon>Aspergillaceae</taxon>
        <taxon>Aspergillus</taxon>
        <taxon>Aspergillus subgen. Circumdati</taxon>
    </lineage>
</organism>
<protein>
    <recommendedName>
        <fullName evidence="4 8">Arabinan endo-1,5-alpha-L-arabinosidase</fullName>
        <ecNumber evidence="4 8">3.2.1.99</ecNumber>
    </recommendedName>
</protein>
<dbReference type="InterPro" id="IPR016840">
    <property type="entry name" value="Glyco_hydro_43_endo_a_Ara-ase"/>
</dbReference>
<dbReference type="EC" id="3.2.1.99" evidence="4 8"/>
<evidence type="ECO:0000313" key="12">
    <source>
        <dbReference type="EMBL" id="KAF5857842.1"/>
    </source>
</evidence>
<dbReference type="GO" id="GO:0046558">
    <property type="term" value="F:arabinan endo-1,5-alpha-L-arabinosidase activity"/>
    <property type="evidence" value="ECO:0007669"/>
    <property type="project" value="UniProtKB-EC"/>
</dbReference>
<evidence type="ECO:0000256" key="1">
    <source>
        <dbReference type="ARBA" id="ARBA00000375"/>
    </source>
</evidence>
<keyword evidence="6 8" id="KW-0378">Hydrolase</keyword>
<evidence type="ECO:0000256" key="5">
    <source>
        <dbReference type="ARBA" id="ARBA00022729"/>
    </source>
</evidence>
<dbReference type="GO" id="GO:0031222">
    <property type="term" value="P:arabinan catabolic process"/>
    <property type="evidence" value="ECO:0007669"/>
    <property type="project" value="UniProtKB-UniPathway"/>
</dbReference>
<evidence type="ECO:0000256" key="11">
    <source>
        <dbReference type="SAM" id="SignalP"/>
    </source>
</evidence>
<feature type="site" description="Important for catalytic activity, responsible for pKa modulation of the active site Glu and correct orientation of both the proton donor and substrate" evidence="10">
    <location>
        <position position="148"/>
    </location>
</feature>